<name>A0ABT0PHS2_9GAMM</name>
<sequence>MRRVNHSPPHGPNAASYEMPNGDSHVAKSIAHALAKDIENDLVFFKVKSLDDSKYKNDAVRKSIRQEILIGMADKFCKVIKSQSLDGVKTIPGELRKILEEKKFEFFEPRHAEWFLEGIVLEHEAATSLSQTLRQYPNLPQKFTANDAWRLIIDGARQTGNFSPYCFDYDECGYIQGATFALEYALSINPAKIDHEVIYNVHEIATRNTMDATGFLASPLYRTGLMYFVGHMKKNVSPEGEKELVEKTQTSGSLLFGWLAVEKAATEHLFFRYVKGDPQQAVIRLEMATAAYHATMAVADTEDKKLSCIATLAKDIDQLHVFNDANLRTAYIIANSLLINHGLSPMIMDYPDVIDGHTTPELVELFKKGQLVFRRLFSD</sequence>
<proteinExistence type="predicted"/>
<dbReference type="InterPro" id="IPR003812">
    <property type="entry name" value="Fido"/>
</dbReference>
<keyword evidence="4" id="KW-1185">Reference proteome</keyword>
<protein>
    <recommendedName>
        <fullName evidence="2">Fido domain-containing protein</fullName>
    </recommendedName>
</protein>
<evidence type="ECO:0000313" key="3">
    <source>
        <dbReference type="EMBL" id="MCL6270551.1"/>
    </source>
</evidence>
<dbReference type="Proteomes" id="UP001203338">
    <property type="component" value="Unassembled WGS sequence"/>
</dbReference>
<dbReference type="Gene3D" id="1.10.3290.10">
    <property type="entry name" value="Fido-like domain"/>
    <property type="match status" value="1"/>
</dbReference>
<reference evidence="3 4" key="1">
    <citation type="submission" date="2022-05" db="EMBL/GenBank/DDBJ databases">
        <authorList>
            <person name="Park J.-S."/>
        </authorList>
    </citation>
    <scope>NUCLEOTIDE SEQUENCE [LARGE SCALE GENOMIC DNA]</scope>
    <source>
        <strain evidence="3 4">2012CJ34-2</strain>
    </source>
</reference>
<evidence type="ECO:0000259" key="2">
    <source>
        <dbReference type="PROSITE" id="PS51459"/>
    </source>
</evidence>
<evidence type="ECO:0000256" key="1">
    <source>
        <dbReference type="SAM" id="MobiDB-lite"/>
    </source>
</evidence>
<dbReference type="EMBL" id="JAMFLX010000014">
    <property type="protein sequence ID" value="MCL6270551.1"/>
    <property type="molecule type" value="Genomic_DNA"/>
</dbReference>
<dbReference type="PROSITE" id="PS51459">
    <property type="entry name" value="FIDO"/>
    <property type="match status" value="1"/>
</dbReference>
<comment type="caution">
    <text evidence="3">The sequence shown here is derived from an EMBL/GenBank/DDBJ whole genome shotgun (WGS) entry which is preliminary data.</text>
</comment>
<gene>
    <name evidence="3" type="ORF">M3P05_11515</name>
</gene>
<organism evidence="3 4">
    <name type="scientific">Parendozoicomonas callyspongiae</name>
    <dbReference type="NCBI Taxonomy" id="2942213"/>
    <lineage>
        <taxon>Bacteria</taxon>
        <taxon>Pseudomonadati</taxon>
        <taxon>Pseudomonadota</taxon>
        <taxon>Gammaproteobacteria</taxon>
        <taxon>Oceanospirillales</taxon>
        <taxon>Endozoicomonadaceae</taxon>
        <taxon>Parendozoicomonas</taxon>
    </lineage>
</organism>
<feature type="region of interest" description="Disordered" evidence="1">
    <location>
        <begin position="1"/>
        <end position="21"/>
    </location>
</feature>
<feature type="domain" description="Fido" evidence="2">
    <location>
        <begin position="193"/>
        <end position="379"/>
    </location>
</feature>
<evidence type="ECO:0000313" key="4">
    <source>
        <dbReference type="Proteomes" id="UP001203338"/>
    </source>
</evidence>
<accession>A0ABT0PHS2</accession>
<dbReference type="RefSeq" id="WP_249699790.1">
    <property type="nucleotide sequence ID" value="NZ_JAMFLX010000014.1"/>
</dbReference>
<dbReference type="InterPro" id="IPR036597">
    <property type="entry name" value="Fido-like_dom_sf"/>
</dbReference>